<accession>A0A8H3J9B9</accession>
<dbReference type="Gene3D" id="1.10.600.10">
    <property type="entry name" value="Farnesyl Diphosphate Synthase"/>
    <property type="match status" value="1"/>
</dbReference>
<evidence type="ECO:0000313" key="8">
    <source>
        <dbReference type="Proteomes" id="UP000664203"/>
    </source>
</evidence>
<dbReference type="InterPro" id="IPR008949">
    <property type="entry name" value="Isoprenoid_synthase_dom_sf"/>
</dbReference>
<dbReference type="GO" id="GO:0046165">
    <property type="term" value="P:alcohol biosynthetic process"/>
    <property type="evidence" value="ECO:0007669"/>
    <property type="project" value="UniProtKB-ARBA"/>
</dbReference>
<feature type="region of interest" description="Disordered" evidence="5">
    <location>
        <begin position="40"/>
        <end position="118"/>
    </location>
</feature>
<dbReference type="CDD" id="cd00685">
    <property type="entry name" value="Trans_IPPS_HT"/>
    <property type="match status" value="1"/>
</dbReference>
<name>A0A8H3J9B9_9LECA</name>
<feature type="compositionally biased region" description="Polar residues" evidence="5">
    <location>
        <begin position="85"/>
        <end position="100"/>
    </location>
</feature>
<dbReference type="PROSITE" id="PS00723">
    <property type="entry name" value="POLYPRENYL_SYNTHASE_1"/>
    <property type="match status" value="1"/>
</dbReference>
<keyword evidence="8" id="KW-1185">Reference proteome</keyword>
<dbReference type="GO" id="GO:0046872">
    <property type="term" value="F:metal ion binding"/>
    <property type="evidence" value="ECO:0007669"/>
    <property type="project" value="UniProtKB-KW"/>
</dbReference>
<evidence type="ECO:0000256" key="2">
    <source>
        <dbReference type="ARBA" id="ARBA00022723"/>
    </source>
</evidence>
<keyword evidence="2" id="KW-0479">Metal-binding</keyword>
<reference evidence="7" key="1">
    <citation type="submission" date="2021-03" db="EMBL/GenBank/DDBJ databases">
        <authorList>
            <person name="Tagirdzhanova G."/>
        </authorList>
    </citation>
    <scope>NUCLEOTIDE SEQUENCE</scope>
</reference>
<sequence>MFAVLFHIISMFLPSRLLTLPKISENMEISINSPKAIRTELDTDKSTMPTAMDQRTDDPIAHQETRSSTASSLSGRLDAAEAGTETRTPRSLTPDSTVGSEGSPGCKKIPSSSELWTEQSEKAITRPFEYVMSLPGKNFRTQVLAAFNVWLQVDERSLNIIDRVVGMLHNASLLIDDIQDGSKLRRGFPAAHCIFGTAQSINAANYAYFLAQQELIQLDNPGEAFRIYNEEMLNLHRGQGIELYWRDTMTIPTEDEYLLMISNKTGGLFRLAARLMQSASSTTHDILPLTDLIGLIFQIRDDYNNLCSEQMTAAKGFCEDLTEGKFSLPVIHSIRSSSTYNNELLNILKMRTTDPSVKSHALWYMRMQTKSLNYTKSMLRDLHQQAQMAVGRIDVPNDMIQGLLGKLSLD</sequence>
<dbReference type="EMBL" id="CAJPDR010000858">
    <property type="protein sequence ID" value="CAF9942987.1"/>
    <property type="molecule type" value="Genomic_DNA"/>
</dbReference>
<dbReference type="SUPFAM" id="SSF48576">
    <property type="entry name" value="Terpenoid synthases"/>
    <property type="match status" value="1"/>
</dbReference>
<keyword evidence="3" id="KW-0460">Magnesium</keyword>
<evidence type="ECO:0000256" key="3">
    <source>
        <dbReference type="ARBA" id="ARBA00022842"/>
    </source>
</evidence>
<comment type="similarity">
    <text evidence="4">Belongs to the FPP/GGPP synthase family.</text>
</comment>
<dbReference type="GO" id="GO:0043386">
    <property type="term" value="P:mycotoxin biosynthetic process"/>
    <property type="evidence" value="ECO:0007669"/>
    <property type="project" value="UniProtKB-ARBA"/>
</dbReference>
<evidence type="ECO:0000256" key="5">
    <source>
        <dbReference type="SAM" id="MobiDB-lite"/>
    </source>
</evidence>
<evidence type="ECO:0000256" key="1">
    <source>
        <dbReference type="ARBA" id="ARBA00022679"/>
    </source>
</evidence>
<dbReference type="GO" id="GO:0008299">
    <property type="term" value="P:isoprenoid biosynthetic process"/>
    <property type="evidence" value="ECO:0007669"/>
    <property type="project" value="InterPro"/>
</dbReference>
<dbReference type="Proteomes" id="UP000664203">
    <property type="component" value="Unassembled WGS sequence"/>
</dbReference>
<dbReference type="SFLD" id="SFLDS00005">
    <property type="entry name" value="Isoprenoid_Synthase_Type_I"/>
    <property type="match status" value="1"/>
</dbReference>
<feature type="chain" id="PRO_5034088263" evidence="6">
    <location>
        <begin position="20"/>
        <end position="410"/>
    </location>
</feature>
<proteinExistence type="inferred from homology"/>
<dbReference type="OrthoDB" id="6921389at2759"/>
<gene>
    <name evidence="7" type="primary">BTS1_2</name>
    <name evidence="7" type="ORF">ALECFALPRED_010358</name>
</gene>
<comment type="caution">
    <text evidence="7">The sequence shown here is derived from an EMBL/GenBank/DDBJ whole genome shotgun (WGS) entry which is preliminary data.</text>
</comment>
<keyword evidence="6" id="KW-0732">Signal</keyword>
<protein>
    <submittedName>
        <fullName evidence="7">Geranylgeranyl pyrophosphate synthetase</fullName>
    </submittedName>
</protein>
<dbReference type="AlphaFoldDB" id="A0A8H3J9B9"/>
<keyword evidence="1 4" id="KW-0808">Transferase</keyword>
<dbReference type="Pfam" id="PF00348">
    <property type="entry name" value="polyprenyl_synt"/>
    <property type="match status" value="1"/>
</dbReference>
<evidence type="ECO:0000256" key="6">
    <source>
        <dbReference type="SAM" id="SignalP"/>
    </source>
</evidence>
<feature type="compositionally biased region" description="Basic and acidic residues" evidence="5">
    <location>
        <begin position="54"/>
        <end position="65"/>
    </location>
</feature>
<dbReference type="InterPro" id="IPR000092">
    <property type="entry name" value="Polyprenyl_synt"/>
</dbReference>
<dbReference type="PANTHER" id="PTHR12001">
    <property type="entry name" value="GERANYLGERANYL PYROPHOSPHATE SYNTHASE"/>
    <property type="match status" value="1"/>
</dbReference>
<dbReference type="PANTHER" id="PTHR12001:SF44">
    <property type="entry name" value="GERANYLGERANYL PYROPHOSPHATE SYNTHASE"/>
    <property type="match status" value="1"/>
</dbReference>
<evidence type="ECO:0000256" key="4">
    <source>
        <dbReference type="RuleBase" id="RU004466"/>
    </source>
</evidence>
<evidence type="ECO:0000313" key="7">
    <source>
        <dbReference type="EMBL" id="CAF9942987.1"/>
    </source>
</evidence>
<feature type="signal peptide" evidence="6">
    <location>
        <begin position="1"/>
        <end position="19"/>
    </location>
</feature>
<dbReference type="GO" id="GO:0004659">
    <property type="term" value="F:prenyltransferase activity"/>
    <property type="evidence" value="ECO:0007669"/>
    <property type="project" value="InterPro"/>
</dbReference>
<dbReference type="InterPro" id="IPR033749">
    <property type="entry name" value="Polyprenyl_synt_CS"/>
</dbReference>
<organism evidence="7 8">
    <name type="scientific">Alectoria fallacina</name>
    <dbReference type="NCBI Taxonomy" id="1903189"/>
    <lineage>
        <taxon>Eukaryota</taxon>
        <taxon>Fungi</taxon>
        <taxon>Dikarya</taxon>
        <taxon>Ascomycota</taxon>
        <taxon>Pezizomycotina</taxon>
        <taxon>Lecanoromycetes</taxon>
        <taxon>OSLEUM clade</taxon>
        <taxon>Lecanoromycetidae</taxon>
        <taxon>Lecanorales</taxon>
        <taxon>Lecanorineae</taxon>
        <taxon>Parmeliaceae</taxon>
        <taxon>Alectoria</taxon>
    </lineage>
</organism>
<dbReference type="PROSITE" id="PS00444">
    <property type="entry name" value="POLYPRENYL_SYNTHASE_2"/>
    <property type="match status" value="1"/>
</dbReference>